<reference evidence="1 2" key="1">
    <citation type="submission" date="2019-05" db="EMBL/GenBank/DDBJ databases">
        <title>Dyadobacter AR-3-8 sp. nov., isolated from arctic soil.</title>
        <authorList>
            <person name="Chaudhary D.K."/>
        </authorList>
    </citation>
    <scope>NUCLEOTIDE SEQUENCE [LARGE SCALE GENOMIC DNA]</scope>
    <source>
        <strain evidence="1 2">AR-3-8</strain>
    </source>
</reference>
<dbReference type="RefSeq" id="WP_137338338.1">
    <property type="nucleotide sequence ID" value="NZ_SZVO01000001.1"/>
</dbReference>
<protein>
    <submittedName>
        <fullName evidence="1">Uncharacterized protein</fullName>
    </submittedName>
</protein>
<dbReference type="Proteomes" id="UP000304900">
    <property type="component" value="Unassembled WGS sequence"/>
</dbReference>
<sequence length="322" mass="37745">MRFISENTKNFLPVWLAPEEINDPAEFIKQYCGTHSIVYCRFILWQMLSNSVSTENQHIDASPGEQLYFFENLMPLIEAVYLLQRESAKMVEGMSSETIIENDNNLEITEAKLTHRLNYKAENINFNKGTFKKKQKNLRKHSIWYREKINDPISVIANFFDAYSLTSFRTYLYEVLQTTSNDHFYQKGSPSDVLYVLEKLESLINAAYLINDENFMFEVSDTSEVSDTFNEVKTVHRNLETTPSMLSKEEIEDPKKVLIDFFNFRSLKEWKKELIEINGFALSKHPAQEWGAWIDSLSIFVYSIKLTEALFLISLCYDNRQE</sequence>
<name>A0A4U6D991_9BACT</name>
<proteinExistence type="predicted"/>
<dbReference type="OrthoDB" id="663319at2"/>
<dbReference type="EMBL" id="SZVO01000001">
    <property type="protein sequence ID" value="TKT94049.1"/>
    <property type="molecule type" value="Genomic_DNA"/>
</dbReference>
<organism evidence="1 2">
    <name type="scientific">Dyadobacter frigoris</name>
    <dbReference type="NCBI Taxonomy" id="2576211"/>
    <lineage>
        <taxon>Bacteria</taxon>
        <taxon>Pseudomonadati</taxon>
        <taxon>Bacteroidota</taxon>
        <taxon>Cytophagia</taxon>
        <taxon>Cytophagales</taxon>
        <taxon>Spirosomataceae</taxon>
        <taxon>Dyadobacter</taxon>
    </lineage>
</organism>
<dbReference type="AlphaFoldDB" id="A0A4U6D991"/>
<accession>A0A4U6D991</accession>
<gene>
    <name evidence="1" type="ORF">FDK13_02235</name>
</gene>
<keyword evidence="2" id="KW-1185">Reference proteome</keyword>
<evidence type="ECO:0000313" key="2">
    <source>
        <dbReference type="Proteomes" id="UP000304900"/>
    </source>
</evidence>
<comment type="caution">
    <text evidence="1">The sequence shown here is derived from an EMBL/GenBank/DDBJ whole genome shotgun (WGS) entry which is preliminary data.</text>
</comment>
<evidence type="ECO:0000313" key="1">
    <source>
        <dbReference type="EMBL" id="TKT94049.1"/>
    </source>
</evidence>